<sequence length="325" mass="34668">MLLYFAMVISGISLLVWSADRFTDGAAAIARNFGISPLIVGLTIVAMGSSAPEIIVSFNAAMKGTPGLAIGNAIGSNIANVGMVLGIAAIVTPLVVQSQMLKREIPVLFGVMLLAFALMADHQLDLTDGIILLFSLFAYIAWLTHSAIKGRAKDDLMLEELIEELPEQMPNWKAILWVIVGLIILQLSSKLLVNGATAIAYEFGVSDFLIGVTIVAVGTSLPELAASITGVLKGEHELAIGNVIGSNIFNLLAVLGTPAVVTLVDVAPQYLLIDYSFMFGLIVAVSFMAWGRKGEPGEITRLEGSILLCLFIGYQFYQFFTASQV</sequence>
<dbReference type="EMBL" id="VIKR01000004">
    <property type="protein sequence ID" value="TQV72867.1"/>
    <property type="molecule type" value="Genomic_DNA"/>
</dbReference>
<evidence type="ECO:0000313" key="7">
    <source>
        <dbReference type="EMBL" id="TQV72867.1"/>
    </source>
</evidence>
<dbReference type="GO" id="GO:0005262">
    <property type="term" value="F:calcium channel activity"/>
    <property type="evidence" value="ECO:0007669"/>
    <property type="project" value="TreeGrafter"/>
</dbReference>
<evidence type="ECO:0000256" key="1">
    <source>
        <dbReference type="ARBA" id="ARBA00004141"/>
    </source>
</evidence>
<keyword evidence="3 5" id="KW-1133">Transmembrane helix</keyword>
<gene>
    <name evidence="7" type="ORF">FLL45_15490</name>
</gene>
<feature type="domain" description="Sodium/calcium exchanger membrane region" evidence="6">
    <location>
        <begin position="4"/>
        <end position="143"/>
    </location>
</feature>
<reference evidence="7 8" key="1">
    <citation type="submission" date="2019-06" db="EMBL/GenBank/DDBJ databases">
        <title>Draft genome of Aliikangiella marina GYP-15.</title>
        <authorList>
            <person name="Wang G."/>
        </authorList>
    </citation>
    <scope>NUCLEOTIDE SEQUENCE [LARGE SCALE GENOMIC DNA]</scope>
    <source>
        <strain evidence="7 8">GYP-15</strain>
    </source>
</reference>
<evidence type="ECO:0000256" key="4">
    <source>
        <dbReference type="ARBA" id="ARBA00023136"/>
    </source>
</evidence>
<feature type="transmembrane region" description="Helical" evidence="5">
    <location>
        <begin position="244"/>
        <end position="264"/>
    </location>
</feature>
<dbReference type="GO" id="GO:0008273">
    <property type="term" value="F:calcium, potassium:sodium antiporter activity"/>
    <property type="evidence" value="ECO:0007669"/>
    <property type="project" value="TreeGrafter"/>
</dbReference>
<dbReference type="InterPro" id="IPR004481">
    <property type="entry name" value="K/Na/Ca-exchanger"/>
</dbReference>
<feature type="transmembrane region" description="Helical" evidence="5">
    <location>
        <begin position="6"/>
        <end position="23"/>
    </location>
</feature>
<dbReference type="OrthoDB" id="9794225at2"/>
<dbReference type="InterPro" id="IPR044880">
    <property type="entry name" value="NCX_ion-bd_dom_sf"/>
</dbReference>
<evidence type="ECO:0000256" key="2">
    <source>
        <dbReference type="ARBA" id="ARBA00022692"/>
    </source>
</evidence>
<accession>A0A545T6L6</accession>
<dbReference type="PANTHER" id="PTHR10846">
    <property type="entry name" value="SODIUM/POTASSIUM/CALCIUM EXCHANGER"/>
    <property type="match status" value="1"/>
</dbReference>
<feature type="transmembrane region" description="Helical" evidence="5">
    <location>
        <begin position="270"/>
        <end position="290"/>
    </location>
</feature>
<comment type="caution">
    <text evidence="7">The sequence shown here is derived from an EMBL/GenBank/DDBJ whole genome shotgun (WGS) entry which is preliminary data.</text>
</comment>
<keyword evidence="8" id="KW-1185">Reference proteome</keyword>
<dbReference type="GO" id="GO:0005886">
    <property type="term" value="C:plasma membrane"/>
    <property type="evidence" value="ECO:0007669"/>
    <property type="project" value="TreeGrafter"/>
</dbReference>
<dbReference type="RefSeq" id="WP_142942993.1">
    <property type="nucleotide sequence ID" value="NZ_VIKR01000004.1"/>
</dbReference>
<dbReference type="AlphaFoldDB" id="A0A545T6L6"/>
<evidence type="ECO:0000256" key="3">
    <source>
        <dbReference type="ARBA" id="ARBA00022989"/>
    </source>
</evidence>
<comment type="subcellular location">
    <subcellularLocation>
        <location evidence="1">Membrane</location>
        <topology evidence="1">Multi-pass membrane protein</topology>
    </subcellularLocation>
</comment>
<protein>
    <submittedName>
        <fullName evidence="7">Calcium/sodium antiporter</fullName>
    </submittedName>
</protein>
<dbReference type="NCBIfam" id="TIGR00367">
    <property type="entry name" value="calcium/sodium antiporter"/>
    <property type="match status" value="1"/>
</dbReference>
<dbReference type="Proteomes" id="UP000317839">
    <property type="component" value="Unassembled WGS sequence"/>
</dbReference>
<dbReference type="Pfam" id="PF01699">
    <property type="entry name" value="Na_Ca_ex"/>
    <property type="match status" value="2"/>
</dbReference>
<keyword evidence="4 5" id="KW-0472">Membrane</keyword>
<dbReference type="InterPro" id="IPR004837">
    <property type="entry name" value="NaCa_Exmemb"/>
</dbReference>
<feature type="transmembrane region" description="Helical" evidence="5">
    <location>
        <begin position="130"/>
        <end position="148"/>
    </location>
</feature>
<organism evidence="7 8">
    <name type="scientific">Aliikangiella marina</name>
    <dbReference type="NCBI Taxonomy" id="1712262"/>
    <lineage>
        <taxon>Bacteria</taxon>
        <taxon>Pseudomonadati</taxon>
        <taxon>Pseudomonadota</taxon>
        <taxon>Gammaproteobacteria</taxon>
        <taxon>Oceanospirillales</taxon>
        <taxon>Pleioneaceae</taxon>
        <taxon>Aliikangiella</taxon>
    </lineage>
</organism>
<feature type="transmembrane region" description="Helical" evidence="5">
    <location>
        <begin position="35"/>
        <end position="58"/>
    </location>
</feature>
<evidence type="ECO:0000256" key="5">
    <source>
        <dbReference type="SAM" id="Phobius"/>
    </source>
</evidence>
<evidence type="ECO:0000259" key="6">
    <source>
        <dbReference type="Pfam" id="PF01699"/>
    </source>
</evidence>
<name>A0A545T6L6_9GAMM</name>
<evidence type="ECO:0000313" key="8">
    <source>
        <dbReference type="Proteomes" id="UP000317839"/>
    </source>
</evidence>
<keyword evidence="2 5" id="KW-0812">Transmembrane</keyword>
<proteinExistence type="predicted"/>
<dbReference type="Gene3D" id="1.20.1420.30">
    <property type="entry name" value="NCX, central ion-binding region"/>
    <property type="match status" value="1"/>
</dbReference>
<dbReference type="PANTHER" id="PTHR10846:SF8">
    <property type="entry name" value="INNER MEMBRANE PROTEIN YRBG"/>
    <property type="match status" value="1"/>
</dbReference>
<feature type="domain" description="Sodium/calcium exchanger membrane region" evidence="6">
    <location>
        <begin position="174"/>
        <end position="319"/>
    </location>
</feature>
<feature type="transmembrane region" description="Helical" evidence="5">
    <location>
        <begin position="208"/>
        <end position="232"/>
    </location>
</feature>
<feature type="transmembrane region" description="Helical" evidence="5">
    <location>
        <begin position="78"/>
        <end position="96"/>
    </location>
</feature>
<dbReference type="GO" id="GO:0006874">
    <property type="term" value="P:intracellular calcium ion homeostasis"/>
    <property type="evidence" value="ECO:0007669"/>
    <property type="project" value="TreeGrafter"/>
</dbReference>
<feature type="transmembrane region" description="Helical" evidence="5">
    <location>
        <begin position="302"/>
        <end position="320"/>
    </location>
</feature>